<sequence length="67" mass="7751">MKREDIWSGTVVKKSRGLLDGSNLYRRVTVRTDDDRTAKVRVNRTLWNELAVGDRVVKDADQEPHRA</sequence>
<protein>
    <recommendedName>
        <fullName evidence="1">DUF7489 domain-containing protein</fullName>
    </recommendedName>
</protein>
<dbReference type="Pfam" id="PF24315">
    <property type="entry name" value="DUF7489"/>
    <property type="match status" value="1"/>
</dbReference>
<evidence type="ECO:0000313" key="3">
    <source>
        <dbReference type="Proteomes" id="UP000287519"/>
    </source>
</evidence>
<dbReference type="AlphaFoldDB" id="A0A402CLD9"/>
<keyword evidence="3" id="KW-1185">Reference proteome</keyword>
<dbReference type="InterPro" id="IPR055912">
    <property type="entry name" value="DUF7489"/>
</dbReference>
<dbReference type="Proteomes" id="UP000287519">
    <property type="component" value="Unassembled WGS sequence"/>
</dbReference>
<gene>
    <name evidence="2" type="ORF">Rhow_008832</name>
</gene>
<accession>A0A402CLD9</accession>
<evidence type="ECO:0000259" key="1">
    <source>
        <dbReference type="Pfam" id="PF24315"/>
    </source>
</evidence>
<dbReference type="RefSeq" id="WP_124396003.1">
    <property type="nucleotide sequence ID" value="NZ_BHYM01000095.1"/>
</dbReference>
<evidence type="ECO:0000313" key="2">
    <source>
        <dbReference type="EMBL" id="GCE44411.1"/>
    </source>
</evidence>
<dbReference type="EMBL" id="BHYM01000095">
    <property type="protein sequence ID" value="GCE44411.1"/>
    <property type="molecule type" value="Genomic_DNA"/>
</dbReference>
<feature type="domain" description="DUF7489" evidence="1">
    <location>
        <begin position="3"/>
        <end position="66"/>
    </location>
</feature>
<proteinExistence type="predicted"/>
<name>A0A402CLD9_RHOWR</name>
<comment type="caution">
    <text evidence="2">The sequence shown here is derived from an EMBL/GenBank/DDBJ whole genome shotgun (WGS) entry which is preliminary data.</text>
</comment>
<reference evidence="2 3" key="1">
    <citation type="submission" date="2018-11" db="EMBL/GenBank/DDBJ databases">
        <title>Microbial catabolism of amino acid.</title>
        <authorList>
            <person name="Hibi M."/>
            <person name="Ogawa J."/>
        </authorList>
    </citation>
    <scope>NUCLEOTIDE SEQUENCE [LARGE SCALE GENOMIC DNA]</scope>
    <source>
        <strain evidence="2 3">C31-06</strain>
    </source>
</reference>
<organism evidence="2 3">
    <name type="scientific">Rhodococcus wratislaviensis</name>
    <name type="common">Tsukamurella wratislaviensis</name>
    <dbReference type="NCBI Taxonomy" id="44752"/>
    <lineage>
        <taxon>Bacteria</taxon>
        <taxon>Bacillati</taxon>
        <taxon>Actinomycetota</taxon>
        <taxon>Actinomycetes</taxon>
        <taxon>Mycobacteriales</taxon>
        <taxon>Nocardiaceae</taxon>
        <taxon>Rhodococcus</taxon>
    </lineage>
</organism>